<organism evidence="1 2">
    <name type="scientific">Rangifer tarandus platyrhynchus</name>
    <name type="common">Svalbard reindeer</name>
    <dbReference type="NCBI Taxonomy" id="3082113"/>
    <lineage>
        <taxon>Eukaryota</taxon>
        <taxon>Metazoa</taxon>
        <taxon>Chordata</taxon>
        <taxon>Craniata</taxon>
        <taxon>Vertebrata</taxon>
        <taxon>Euteleostomi</taxon>
        <taxon>Mammalia</taxon>
        <taxon>Eutheria</taxon>
        <taxon>Laurasiatheria</taxon>
        <taxon>Artiodactyla</taxon>
        <taxon>Ruminantia</taxon>
        <taxon>Pecora</taxon>
        <taxon>Cervidae</taxon>
        <taxon>Odocoileinae</taxon>
        <taxon>Rangifer</taxon>
    </lineage>
</organism>
<protein>
    <submittedName>
        <fullName evidence="1">Uncharacterized protein</fullName>
    </submittedName>
</protein>
<dbReference type="Proteomes" id="UP001176941">
    <property type="component" value="Chromosome 17"/>
</dbReference>
<keyword evidence="2" id="KW-1185">Reference proteome</keyword>
<proteinExistence type="predicted"/>
<name>A0ABN8YAM9_RANTA</name>
<sequence length="114" mass="12502">MLETLVDSWVGKIHWRRDRLPTPVFLGFSCGSAGTESACNAGDLGSTAGLGRSPGEGKGYPLQYSGLENSMDCVVHGVSKSRTRLSNFHFHVNCRVLVNSEKKIFFFSILSDVY</sequence>
<dbReference type="EMBL" id="OX459953">
    <property type="protein sequence ID" value="CAI9158599.1"/>
    <property type="molecule type" value="Genomic_DNA"/>
</dbReference>
<reference evidence="1" key="1">
    <citation type="submission" date="2023-04" db="EMBL/GenBank/DDBJ databases">
        <authorList>
            <consortium name="ELIXIR-Norway"/>
        </authorList>
    </citation>
    <scope>NUCLEOTIDE SEQUENCE [LARGE SCALE GENOMIC DNA]</scope>
</reference>
<evidence type="ECO:0000313" key="2">
    <source>
        <dbReference type="Proteomes" id="UP001176941"/>
    </source>
</evidence>
<accession>A0ABN8YAM9</accession>
<gene>
    <name evidence="1" type="ORF">MRATA1EN1_LOCUS7561</name>
</gene>
<evidence type="ECO:0000313" key="1">
    <source>
        <dbReference type="EMBL" id="CAI9158599.1"/>
    </source>
</evidence>